<comment type="caution">
    <text evidence="7">The sequence shown here is derived from an EMBL/GenBank/DDBJ whole genome shotgun (WGS) entry which is preliminary data.</text>
</comment>
<keyword evidence="5 6" id="KW-0472">Membrane</keyword>
<dbReference type="GO" id="GO:0005886">
    <property type="term" value="C:plasma membrane"/>
    <property type="evidence" value="ECO:0007669"/>
    <property type="project" value="UniProtKB-SubCell"/>
</dbReference>
<evidence type="ECO:0000256" key="1">
    <source>
        <dbReference type="ARBA" id="ARBA00004651"/>
    </source>
</evidence>
<reference evidence="7 8" key="1">
    <citation type="submission" date="2019-03" db="EMBL/GenBank/DDBJ databases">
        <title>Genomic Encyclopedia of Type Strains, Phase IV (KMG-IV): sequencing the most valuable type-strain genomes for metagenomic binning, comparative biology and taxonomic classification.</title>
        <authorList>
            <person name="Goeker M."/>
        </authorList>
    </citation>
    <scope>NUCLEOTIDE SEQUENCE [LARGE SCALE GENOMIC DNA]</scope>
    <source>
        <strain evidence="7 8">DSM 29481</strain>
    </source>
</reference>
<organism evidence="7 8">
    <name type="scientific">Longicatena caecimuris</name>
    <dbReference type="NCBI Taxonomy" id="1796635"/>
    <lineage>
        <taxon>Bacteria</taxon>
        <taxon>Bacillati</taxon>
        <taxon>Bacillota</taxon>
        <taxon>Erysipelotrichia</taxon>
        <taxon>Erysipelotrichales</taxon>
        <taxon>Erysipelotrichaceae</taxon>
        <taxon>Longicatena</taxon>
    </lineage>
</organism>
<sequence length="367" mass="39283">MKNKDALKISLLAILFGVLLGVVILLLTGRDPFYLFYGLVRGASGLDLIKGGSINPRYIGEFIVASMPIILTGLSVAFAYRTGLFNIGAEGQLMVGACASIATAVLFPQIPVVHMLVSVLAGILAGAAWGFLPGILKSKFNLHEVVICIMMNYIGMYLANYVYVQLPGSDTSRTALIPESASLSNSFFESLTNHSRLNLGIFFVILAVLAYWFIIEKTSFGYGLRATGFNKEGARYAGMKVERNIVYSMMIAGAMAGLAGAIISLGTFNYGRVLSSFENYGFDGIAVALTGACNAIGVVLAGLLFGLLKVAQPILQSVGIPKEIGEIISAAIVLFVAMQYGIRIILNKLSKLRHKKDAKEPKGEKSV</sequence>
<keyword evidence="4 6" id="KW-1133">Transmembrane helix</keyword>
<keyword evidence="2" id="KW-1003">Cell membrane</keyword>
<dbReference type="PANTHER" id="PTHR47089">
    <property type="entry name" value="ABC TRANSPORTER, PERMEASE PROTEIN"/>
    <property type="match status" value="1"/>
</dbReference>
<accession>A0A4R3TLK8</accession>
<comment type="subcellular location">
    <subcellularLocation>
        <location evidence="1">Cell membrane</location>
        <topology evidence="1">Multi-pass membrane protein</topology>
    </subcellularLocation>
</comment>
<name>A0A4R3TLK8_9FIRM</name>
<dbReference type="Proteomes" id="UP000295773">
    <property type="component" value="Unassembled WGS sequence"/>
</dbReference>
<feature type="transmembrane region" description="Helical" evidence="6">
    <location>
        <begin position="245"/>
        <end position="268"/>
    </location>
</feature>
<dbReference type="EMBL" id="SMBP01000001">
    <property type="protein sequence ID" value="TCU63369.1"/>
    <property type="molecule type" value="Genomic_DNA"/>
</dbReference>
<evidence type="ECO:0000256" key="6">
    <source>
        <dbReference type="SAM" id="Phobius"/>
    </source>
</evidence>
<dbReference type="AlphaFoldDB" id="A0A4R3TLK8"/>
<evidence type="ECO:0000313" key="7">
    <source>
        <dbReference type="EMBL" id="TCU63369.1"/>
    </source>
</evidence>
<dbReference type="PANTHER" id="PTHR47089:SF1">
    <property type="entry name" value="GUANOSINE ABC TRANSPORTER PERMEASE PROTEIN NUPP"/>
    <property type="match status" value="1"/>
</dbReference>
<dbReference type="GO" id="GO:0022857">
    <property type="term" value="F:transmembrane transporter activity"/>
    <property type="evidence" value="ECO:0007669"/>
    <property type="project" value="InterPro"/>
</dbReference>
<keyword evidence="8" id="KW-1185">Reference proteome</keyword>
<evidence type="ECO:0000256" key="2">
    <source>
        <dbReference type="ARBA" id="ARBA00022475"/>
    </source>
</evidence>
<proteinExistence type="predicted"/>
<feature type="transmembrane region" description="Helical" evidence="6">
    <location>
        <begin position="115"/>
        <end position="136"/>
    </location>
</feature>
<feature type="transmembrane region" description="Helical" evidence="6">
    <location>
        <begin position="280"/>
        <end position="307"/>
    </location>
</feature>
<gene>
    <name evidence="7" type="ORF">EDD61_10120</name>
</gene>
<feature type="transmembrane region" description="Helical" evidence="6">
    <location>
        <begin position="327"/>
        <end position="346"/>
    </location>
</feature>
<evidence type="ECO:0000256" key="4">
    <source>
        <dbReference type="ARBA" id="ARBA00022989"/>
    </source>
</evidence>
<feature type="transmembrane region" description="Helical" evidence="6">
    <location>
        <begin position="142"/>
        <end position="163"/>
    </location>
</feature>
<feature type="transmembrane region" description="Helical" evidence="6">
    <location>
        <begin position="197"/>
        <end position="215"/>
    </location>
</feature>
<dbReference type="InterPro" id="IPR001851">
    <property type="entry name" value="ABC_transp_permease"/>
</dbReference>
<evidence type="ECO:0000256" key="3">
    <source>
        <dbReference type="ARBA" id="ARBA00022692"/>
    </source>
</evidence>
<feature type="transmembrane region" description="Helical" evidence="6">
    <location>
        <begin position="62"/>
        <end position="80"/>
    </location>
</feature>
<evidence type="ECO:0000256" key="5">
    <source>
        <dbReference type="ARBA" id="ARBA00023136"/>
    </source>
</evidence>
<dbReference type="CDD" id="cd06580">
    <property type="entry name" value="TM_PBP1_transp_TpRbsC_like"/>
    <property type="match status" value="1"/>
</dbReference>
<evidence type="ECO:0000313" key="8">
    <source>
        <dbReference type="Proteomes" id="UP000295773"/>
    </source>
</evidence>
<dbReference type="Pfam" id="PF02653">
    <property type="entry name" value="BPD_transp_2"/>
    <property type="match status" value="1"/>
</dbReference>
<dbReference type="RefSeq" id="WP_132223120.1">
    <property type="nucleotide sequence ID" value="NZ_JANGDU010000006.1"/>
</dbReference>
<keyword evidence="3 6" id="KW-0812">Transmembrane</keyword>
<feature type="transmembrane region" description="Helical" evidence="6">
    <location>
        <begin position="7"/>
        <end position="27"/>
    </location>
</feature>
<feature type="transmembrane region" description="Helical" evidence="6">
    <location>
        <begin position="92"/>
        <end position="108"/>
    </location>
</feature>
<protein>
    <submittedName>
        <fullName evidence="7">Nucleoside ABC transporter membrane protein</fullName>
    </submittedName>
</protein>